<dbReference type="Proteomes" id="UP000656804">
    <property type="component" value="Unassembled WGS sequence"/>
</dbReference>
<dbReference type="GO" id="GO:0005737">
    <property type="term" value="C:cytoplasm"/>
    <property type="evidence" value="ECO:0007669"/>
    <property type="project" value="TreeGrafter"/>
</dbReference>
<evidence type="ECO:0000259" key="2">
    <source>
        <dbReference type="Pfam" id="PF08546"/>
    </source>
</evidence>
<dbReference type="InterPro" id="IPR051402">
    <property type="entry name" value="KPR-Related"/>
</dbReference>
<dbReference type="FunFam" id="1.10.1040.10:FF:000017">
    <property type="entry name" value="2-dehydropantoate 2-reductase"/>
    <property type="match status" value="1"/>
</dbReference>
<organism evidence="3 4">
    <name type="scientific">Nocardioides acrostichi</name>
    <dbReference type="NCBI Taxonomy" id="2784339"/>
    <lineage>
        <taxon>Bacteria</taxon>
        <taxon>Bacillati</taxon>
        <taxon>Actinomycetota</taxon>
        <taxon>Actinomycetes</taxon>
        <taxon>Propionibacteriales</taxon>
        <taxon>Nocardioidaceae</taxon>
        <taxon>Nocardioides</taxon>
    </lineage>
</organism>
<feature type="domain" description="Ketopantoate reductase N-terminal" evidence="1">
    <location>
        <begin position="4"/>
        <end position="168"/>
    </location>
</feature>
<dbReference type="InterPro" id="IPR013752">
    <property type="entry name" value="KPA_reductase"/>
</dbReference>
<evidence type="ECO:0000259" key="1">
    <source>
        <dbReference type="Pfam" id="PF02558"/>
    </source>
</evidence>
<dbReference type="InterPro" id="IPR036291">
    <property type="entry name" value="NAD(P)-bd_dom_sf"/>
</dbReference>
<dbReference type="InterPro" id="IPR013332">
    <property type="entry name" value="KPR_N"/>
</dbReference>
<protein>
    <submittedName>
        <fullName evidence="3">2-dehydropantoate 2-reductase</fullName>
    </submittedName>
</protein>
<dbReference type="PANTHER" id="PTHR21708">
    <property type="entry name" value="PROBABLE 2-DEHYDROPANTOATE 2-REDUCTASE"/>
    <property type="match status" value="1"/>
</dbReference>
<dbReference type="PANTHER" id="PTHR21708:SF45">
    <property type="entry name" value="2-DEHYDROPANTOATE 2-REDUCTASE"/>
    <property type="match status" value="1"/>
</dbReference>
<feature type="domain" description="Ketopantoate reductase C-terminal" evidence="2">
    <location>
        <begin position="197"/>
        <end position="316"/>
    </location>
</feature>
<accession>A0A930V3B3</accession>
<dbReference type="Gene3D" id="1.10.1040.10">
    <property type="entry name" value="N-(1-d-carboxylethyl)-l-norvaline Dehydrogenase, domain 2"/>
    <property type="match status" value="1"/>
</dbReference>
<sequence>MRYCVWGLGAIGGSIAAGLAGAGLDVVGLARPATVEAVRRHGMRVRGATTQTLRLPMVSAPEELDDVDVVVLAVKSTAVPALADALVELRTRLGEGVVVVTAMNGLPWWFGDGVAAEHKVAVSSADQRLRAGIPATATLGMAVHLTATTEGPGVVVPTSGRRLVLGAAAPHGPAEQLAPTVAADLRAAGFDAEASDDIRAAVWFKLLGNLALNPLSMVTRSPVDTLLDDPLVHDLALAAMTEAREIGRLLGLDDERSPADRLVLTRRLGSFRTSMHQDADAGRPVELEALLGSVHALGTELGVPTPALGALLGVSRLHARSHGLL</sequence>
<dbReference type="SUPFAM" id="SSF48179">
    <property type="entry name" value="6-phosphogluconate dehydrogenase C-terminal domain-like"/>
    <property type="match status" value="1"/>
</dbReference>
<keyword evidence="4" id="KW-1185">Reference proteome</keyword>
<dbReference type="Pfam" id="PF08546">
    <property type="entry name" value="ApbA_C"/>
    <property type="match status" value="1"/>
</dbReference>
<dbReference type="EMBL" id="JADIVZ010000009">
    <property type="protein sequence ID" value="MBF4163096.1"/>
    <property type="molecule type" value="Genomic_DNA"/>
</dbReference>
<dbReference type="Gene3D" id="3.40.50.720">
    <property type="entry name" value="NAD(P)-binding Rossmann-like Domain"/>
    <property type="match status" value="1"/>
</dbReference>
<evidence type="ECO:0000313" key="4">
    <source>
        <dbReference type="Proteomes" id="UP000656804"/>
    </source>
</evidence>
<dbReference type="AlphaFoldDB" id="A0A930V3B3"/>
<name>A0A930V3B3_9ACTN</name>
<reference evidence="3" key="1">
    <citation type="submission" date="2020-11" db="EMBL/GenBank/DDBJ databases">
        <title>Nocardioides sp. CBS4Y-1, whole genome shotgun sequence.</title>
        <authorList>
            <person name="Tuo L."/>
        </authorList>
    </citation>
    <scope>NUCLEOTIDE SEQUENCE</scope>
    <source>
        <strain evidence="3">CBS4Y-1</strain>
    </source>
</reference>
<dbReference type="InterPro" id="IPR008927">
    <property type="entry name" value="6-PGluconate_DH-like_C_sf"/>
</dbReference>
<proteinExistence type="predicted"/>
<dbReference type="RefSeq" id="WP_194504353.1">
    <property type="nucleotide sequence ID" value="NZ_JADIVZ010000009.1"/>
</dbReference>
<evidence type="ECO:0000313" key="3">
    <source>
        <dbReference type="EMBL" id="MBF4163096.1"/>
    </source>
</evidence>
<comment type="caution">
    <text evidence="3">The sequence shown here is derived from an EMBL/GenBank/DDBJ whole genome shotgun (WGS) entry which is preliminary data.</text>
</comment>
<dbReference type="Pfam" id="PF02558">
    <property type="entry name" value="ApbA"/>
    <property type="match status" value="1"/>
</dbReference>
<gene>
    <name evidence="3" type="ORF">ISG29_15480</name>
</gene>
<dbReference type="SUPFAM" id="SSF51735">
    <property type="entry name" value="NAD(P)-binding Rossmann-fold domains"/>
    <property type="match status" value="1"/>
</dbReference>
<dbReference type="InterPro" id="IPR013328">
    <property type="entry name" value="6PGD_dom2"/>
</dbReference>
<dbReference type="NCBIfam" id="NF005089">
    <property type="entry name" value="PRK06522.1-4"/>
    <property type="match status" value="1"/>
</dbReference>